<keyword evidence="8" id="KW-1185">Reference proteome</keyword>
<evidence type="ECO:0000259" key="6">
    <source>
        <dbReference type="PROSITE" id="PS50275"/>
    </source>
</evidence>
<proteinExistence type="predicted"/>
<comment type="catalytic activity">
    <reaction evidence="4">
        <text>a 1,2-diacyl-sn-glycero-3-phospho-(1D-myo-inositol-3,5-bisphosphate) + H2O = a 1,2-diacyl-sn-glycero-3-phospho-(1D-myo-inositol-3-phosphate) + phosphate</text>
        <dbReference type="Rhea" id="RHEA:32955"/>
        <dbReference type="ChEBI" id="CHEBI:15377"/>
        <dbReference type="ChEBI" id="CHEBI:43474"/>
        <dbReference type="ChEBI" id="CHEBI:57923"/>
        <dbReference type="ChEBI" id="CHEBI:58088"/>
    </reaction>
</comment>
<evidence type="ECO:0000313" key="7">
    <source>
        <dbReference type="EMBL" id="CAL4933156.1"/>
    </source>
</evidence>
<dbReference type="Proteomes" id="UP001497457">
    <property type="component" value="Chromosome 15b"/>
</dbReference>
<evidence type="ECO:0000313" key="8">
    <source>
        <dbReference type="Proteomes" id="UP001497457"/>
    </source>
</evidence>
<dbReference type="PROSITE" id="PS50275">
    <property type="entry name" value="SAC"/>
    <property type="match status" value="1"/>
</dbReference>
<comment type="subunit">
    <text evidence="5">Component of the PI(3,5)P2 regulatory complex at least composed of ATG18, SAC/FIG4, FAB1 and VAC14.</text>
</comment>
<organism evidence="7 8">
    <name type="scientific">Urochloa decumbens</name>
    <dbReference type="NCBI Taxonomy" id="240449"/>
    <lineage>
        <taxon>Eukaryota</taxon>
        <taxon>Viridiplantae</taxon>
        <taxon>Streptophyta</taxon>
        <taxon>Embryophyta</taxon>
        <taxon>Tracheophyta</taxon>
        <taxon>Spermatophyta</taxon>
        <taxon>Magnoliopsida</taxon>
        <taxon>Liliopsida</taxon>
        <taxon>Poales</taxon>
        <taxon>Poaceae</taxon>
        <taxon>PACMAD clade</taxon>
        <taxon>Panicoideae</taxon>
        <taxon>Panicodae</taxon>
        <taxon>Paniceae</taxon>
        <taxon>Melinidinae</taxon>
        <taxon>Urochloa</taxon>
    </lineage>
</organism>
<comment type="subcellular location">
    <subcellularLocation>
        <location evidence="1">Vacuole membrane</location>
        <topology evidence="1">Peripheral membrane protein</topology>
    </subcellularLocation>
</comment>
<keyword evidence="2" id="KW-0378">Hydrolase</keyword>
<evidence type="ECO:0000256" key="4">
    <source>
        <dbReference type="ARBA" id="ARBA00023337"/>
    </source>
</evidence>
<evidence type="ECO:0000256" key="2">
    <source>
        <dbReference type="ARBA" id="ARBA00022801"/>
    </source>
</evidence>
<gene>
    <name evidence="7" type="ORF">URODEC1_LOCUS27981</name>
</gene>
<feature type="domain" description="SAC" evidence="6">
    <location>
        <begin position="156"/>
        <end position="504"/>
    </location>
</feature>
<keyword evidence="3" id="KW-0472">Membrane</keyword>
<dbReference type="PANTHER" id="PTHR45738:SF3">
    <property type="entry name" value="OS03G0182400 PROTEIN"/>
    <property type="match status" value="1"/>
</dbReference>
<dbReference type="Pfam" id="PF02383">
    <property type="entry name" value="Syja_N"/>
    <property type="match status" value="1"/>
</dbReference>
<dbReference type="GO" id="GO:0005774">
    <property type="term" value="C:vacuolar membrane"/>
    <property type="evidence" value="ECO:0007669"/>
    <property type="project" value="UniProtKB-SubCell"/>
</dbReference>
<reference evidence="7 8" key="2">
    <citation type="submission" date="2024-10" db="EMBL/GenBank/DDBJ databases">
        <authorList>
            <person name="Ryan C."/>
        </authorList>
    </citation>
    <scope>NUCLEOTIDE SEQUENCE [LARGE SCALE GENOMIC DNA]</scope>
</reference>
<evidence type="ECO:0000256" key="3">
    <source>
        <dbReference type="ARBA" id="ARBA00023136"/>
    </source>
</evidence>
<dbReference type="PANTHER" id="PTHR45738">
    <property type="entry name" value="POLYPHOSPHOINOSITIDE PHOSPHATASE"/>
    <property type="match status" value="1"/>
</dbReference>
<dbReference type="InterPro" id="IPR002013">
    <property type="entry name" value="SAC_dom"/>
</dbReference>
<accession>A0ABC8XYS4</accession>
<evidence type="ECO:0000256" key="1">
    <source>
        <dbReference type="ARBA" id="ARBA00004148"/>
    </source>
</evidence>
<dbReference type="EMBL" id="OZ075125">
    <property type="protein sequence ID" value="CAL4933156.1"/>
    <property type="molecule type" value="Genomic_DNA"/>
</dbReference>
<sequence length="634" mass="71704">MGEEAAAAGVEPRRRGRIRDLGLYATDSMFYFVGRDDSNQMWRVLKVDRSEPTSLSLLQDPTCYVAIERDDLLRRIHAGNKATGGLKRIDCHGIVGFIKFLGPYYMLLITESCKIGTILGHDIYSVHKSKIIPIPAPHLLPSVAKSNDEKRYLKQLHSVDLSKDFFYSFSYNLAQTLEKNMSGSWNDTTFVWNEFLTEGIWEQISSPIWTVALVHGFFRQETLSVSANDFQLTIIARRSRHFAGPRFLKRGVNDDGNVANDVETEQIVFEETHDEIPCQITSVVQRRGSIPLPWSQETTKYPIKPGILLKSDKDFKATRLHFENLQARYANPIIVLNLIKTVDKKPNELLLRREYAKGIEHINKLLPMGKRILFVHMDMSNHSLRGHVLPYLLSVGSASLKQTGIFHCKVTPNSESEDMAWESEVAVARMCVSPQKGVLRTNCLDCLDRTNVAQFANGLAALESQLNALGLCEECEISVDNPVSHTLMDIYGQMGDALSRQYAGSAAQNKVFWEQRGQCTMAIKLKRNIRNIGRFVSNVYMDSEKQNALNVFLGLLRPQQGEPSGLPNICGRQENPRNEEYESEGHARQVVAEEQNCPSEPKYEKLFYSNFLDPFVLSNAGKFREAASEGWRSS</sequence>
<reference evidence="8" key="1">
    <citation type="submission" date="2024-06" db="EMBL/GenBank/DDBJ databases">
        <authorList>
            <person name="Ryan C."/>
        </authorList>
    </citation>
    <scope>NUCLEOTIDE SEQUENCE [LARGE SCALE GENOMIC DNA]</scope>
</reference>
<protein>
    <recommendedName>
        <fullName evidence="6">SAC domain-containing protein</fullName>
    </recommendedName>
</protein>
<dbReference type="AlphaFoldDB" id="A0ABC8XYS4"/>
<dbReference type="GO" id="GO:0016787">
    <property type="term" value="F:hydrolase activity"/>
    <property type="evidence" value="ECO:0007669"/>
    <property type="project" value="UniProtKB-KW"/>
</dbReference>
<evidence type="ECO:0000256" key="5">
    <source>
        <dbReference type="ARBA" id="ARBA00023464"/>
    </source>
</evidence>
<name>A0ABC8XYS4_9POAL</name>
<dbReference type="InterPro" id="IPR043573">
    <property type="entry name" value="Fig4-like"/>
</dbReference>